<dbReference type="RefSeq" id="WP_268881325.1">
    <property type="nucleotide sequence ID" value="NZ_CP114029.1"/>
</dbReference>
<protein>
    <submittedName>
        <fullName evidence="4">IS5 family transposase</fullName>
    </submittedName>
</protein>
<dbReference type="PANTHER" id="PTHR46637:SF1">
    <property type="entry name" value="BLL5188 PROTEIN"/>
    <property type="match status" value="1"/>
</dbReference>
<feature type="domain" description="Transposase IS4-like" evidence="1">
    <location>
        <begin position="87"/>
        <end position="245"/>
    </location>
</feature>
<dbReference type="EMBL" id="CP114029">
    <property type="protein sequence ID" value="WAP69760.1"/>
    <property type="molecule type" value="Genomic_DNA"/>
</dbReference>
<organism evidence="4 7">
    <name type="scientific">Jiella pelagia</name>
    <dbReference type="NCBI Taxonomy" id="2986949"/>
    <lineage>
        <taxon>Bacteria</taxon>
        <taxon>Pseudomonadati</taxon>
        <taxon>Pseudomonadota</taxon>
        <taxon>Alphaproteobacteria</taxon>
        <taxon>Hyphomicrobiales</taxon>
        <taxon>Aurantimonadaceae</taxon>
        <taxon>Jiella</taxon>
    </lineage>
</organism>
<dbReference type="Proteomes" id="UP001164020">
    <property type="component" value="Chromosome"/>
</dbReference>
<gene>
    <name evidence="4" type="ORF">OH818_01710</name>
    <name evidence="5" type="ORF">OH818_06040</name>
    <name evidence="6" type="ORF">OH818_13395</name>
    <name evidence="3" type="ORF">OH818_27370</name>
</gene>
<evidence type="ECO:0000313" key="3">
    <source>
        <dbReference type="EMBL" id="WAP68890.1"/>
    </source>
</evidence>
<evidence type="ECO:0000313" key="6">
    <source>
        <dbReference type="EMBL" id="WAP70884.1"/>
    </source>
</evidence>
<evidence type="ECO:0000259" key="1">
    <source>
        <dbReference type="Pfam" id="PF01609"/>
    </source>
</evidence>
<dbReference type="EMBL" id="CP114029">
    <property type="protein sequence ID" value="WAP68890.1"/>
    <property type="molecule type" value="Genomic_DNA"/>
</dbReference>
<dbReference type="InterPro" id="IPR025161">
    <property type="entry name" value="IS402-like_dom"/>
</dbReference>
<evidence type="ECO:0000313" key="4">
    <source>
        <dbReference type="EMBL" id="WAP69078.1"/>
    </source>
</evidence>
<dbReference type="EMBL" id="CP114029">
    <property type="protein sequence ID" value="WAP70884.1"/>
    <property type="molecule type" value="Genomic_DNA"/>
</dbReference>
<keyword evidence="7" id="KW-1185">Reference proteome</keyword>
<feature type="domain" description="Insertion element IS402-like" evidence="2">
    <location>
        <begin position="6"/>
        <end position="79"/>
    </location>
</feature>
<name>A0ABY7BZ83_9HYPH</name>
<dbReference type="Pfam" id="PF13340">
    <property type="entry name" value="DUF4096"/>
    <property type="match status" value="1"/>
</dbReference>
<sequence>MDRLILTDAQWAKMEPHCEGKTRDPGRSGRDNRLFVEAVLWIARTGSPWRDLPARFGKWNSVYVRFRDWRDRDVFQRLFEACSDEPDMEFAMVDATIVKVHRHGQGSKGGPQSQAIGRSKGGMTTKILALTDALGNLVRFVLMPGHRFDTVGVAPLLRDIEFGALLGDKAFDSNAIIADLDERGATVIISQHPRRASPRQIDAEIYKWRHLIENFFCKLKEFKRIAMRSEKTDLSFAAMIHLSAAVIHSR</sequence>
<reference evidence="4" key="1">
    <citation type="submission" date="2022-12" db="EMBL/GenBank/DDBJ databases">
        <title>Jiella pelagia sp. nov., isolated from phosphonate enriched culture of Northwest Pacific surface seawater.</title>
        <authorList>
            <person name="Shin D.Y."/>
            <person name="Hwang C.Y."/>
        </authorList>
    </citation>
    <scope>NUCLEOTIDE SEQUENCE</scope>
    <source>
        <strain evidence="4">HL-NP1</strain>
    </source>
</reference>
<accession>A0ABY7BZ83</accession>
<evidence type="ECO:0000259" key="2">
    <source>
        <dbReference type="Pfam" id="PF13340"/>
    </source>
</evidence>
<dbReference type="InterPro" id="IPR052909">
    <property type="entry name" value="Transposase_6_like"/>
</dbReference>
<dbReference type="EMBL" id="CP114029">
    <property type="protein sequence ID" value="WAP69078.1"/>
    <property type="molecule type" value="Genomic_DNA"/>
</dbReference>
<proteinExistence type="predicted"/>
<evidence type="ECO:0000313" key="5">
    <source>
        <dbReference type="EMBL" id="WAP69760.1"/>
    </source>
</evidence>
<dbReference type="InterPro" id="IPR002559">
    <property type="entry name" value="Transposase_11"/>
</dbReference>
<dbReference type="Pfam" id="PF01609">
    <property type="entry name" value="DDE_Tnp_1"/>
    <property type="match status" value="1"/>
</dbReference>
<dbReference type="NCBIfam" id="NF033580">
    <property type="entry name" value="transpos_IS5_3"/>
    <property type="match status" value="1"/>
</dbReference>
<dbReference type="PANTHER" id="PTHR46637">
    <property type="entry name" value="TIS1421-TRANSPOSASE PROTEIN A"/>
    <property type="match status" value="1"/>
</dbReference>
<evidence type="ECO:0000313" key="7">
    <source>
        <dbReference type="Proteomes" id="UP001164020"/>
    </source>
</evidence>